<sequence>FQPIEVLARASMRFNYVGVDLCKLCHKKKELGDQYDVWANTAHSKAFYTLGTPEAQEVATKVGVINPQQSGKCLRCHSTCHVFTEEEVATDLRLEDGVQCESCHGPGEEYMYAEVMENLEDAKDMGLIMPTEETCRKCHNPESPTWDTEKDITPEGKRVGFYFPLRWKMIEHHKH</sequence>
<dbReference type="AlphaFoldDB" id="A0A0F8X095"/>
<gene>
    <name evidence="2" type="ORF">LCGC14_3005490</name>
</gene>
<accession>A0A0F8X095</accession>
<protein>
    <recommendedName>
        <fullName evidence="1">Cytochrome c-552/4 domain-containing protein</fullName>
    </recommendedName>
</protein>
<evidence type="ECO:0000313" key="2">
    <source>
        <dbReference type="EMBL" id="KKK62323.1"/>
    </source>
</evidence>
<reference evidence="2" key="1">
    <citation type="journal article" date="2015" name="Nature">
        <title>Complex archaea that bridge the gap between prokaryotes and eukaryotes.</title>
        <authorList>
            <person name="Spang A."/>
            <person name="Saw J.H."/>
            <person name="Jorgensen S.L."/>
            <person name="Zaremba-Niedzwiedzka K."/>
            <person name="Martijn J."/>
            <person name="Lind A.E."/>
            <person name="van Eijk R."/>
            <person name="Schleper C."/>
            <person name="Guy L."/>
            <person name="Ettema T.J."/>
        </authorList>
    </citation>
    <scope>NUCLEOTIDE SEQUENCE</scope>
</reference>
<dbReference type="InterPro" id="IPR036280">
    <property type="entry name" value="Multihaem_cyt_sf"/>
</dbReference>
<name>A0A0F8X095_9ZZZZ</name>
<comment type="caution">
    <text evidence="2">The sequence shown here is derived from an EMBL/GenBank/DDBJ whole genome shotgun (WGS) entry which is preliminary data.</text>
</comment>
<feature type="domain" description="Cytochrome c-552/4" evidence="1">
    <location>
        <begin position="22"/>
        <end position="105"/>
    </location>
</feature>
<dbReference type="Pfam" id="PF13435">
    <property type="entry name" value="Cytochrome_C554"/>
    <property type="match status" value="1"/>
</dbReference>
<feature type="non-terminal residue" evidence="2">
    <location>
        <position position="1"/>
    </location>
</feature>
<organism evidence="2">
    <name type="scientific">marine sediment metagenome</name>
    <dbReference type="NCBI Taxonomy" id="412755"/>
    <lineage>
        <taxon>unclassified sequences</taxon>
        <taxon>metagenomes</taxon>
        <taxon>ecological metagenomes</taxon>
    </lineage>
</organism>
<dbReference type="SUPFAM" id="SSF48695">
    <property type="entry name" value="Multiheme cytochromes"/>
    <property type="match status" value="1"/>
</dbReference>
<evidence type="ECO:0000259" key="1">
    <source>
        <dbReference type="Pfam" id="PF13435"/>
    </source>
</evidence>
<dbReference type="InterPro" id="IPR023155">
    <property type="entry name" value="Cyt_c-552/4"/>
</dbReference>
<proteinExistence type="predicted"/>
<dbReference type="Gene3D" id="1.10.1130.10">
    <property type="entry name" value="Flavocytochrome C3, Chain A"/>
    <property type="match status" value="1"/>
</dbReference>
<dbReference type="EMBL" id="LAZR01062047">
    <property type="protein sequence ID" value="KKK62323.1"/>
    <property type="molecule type" value="Genomic_DNA"/>
</dbReference>